<gene>
    <name evidence="4" type="ORF">HNR32_002010</name>
</gene>
<keyword evidence="5" id="KW-1185">Reference proteome</keyword>
<dbReference type="PROSITE" id="PS50887">
    <property type="entry name" value="GGDEF"/>
    <property type="match status" value="1"/>
</dbReference>
<dbReference type="CDD" id="cd01948">
    <property type="entry name" value="EAL"/>
    <property type="match status" value="1"/>
</dbReference>
<feature type="domain" description="GGDEF" evidence="3">
    <location>
        <begin position="220"/>
        <end position="351"/>
    </location>
</feature>
<evidence type="ECO:0000313" key="5">
    <source>
        <dbReference type="Proteomes" id="UP000559117"/>
    </source>
</evidence>
<dbReference type="InterPro" id="IPR029787">
    <property type="entry name" value="Nucleotide_cyclase"/>
</dbReference>
<evidence type="ECO:0000259" key="2">
    <source>
        <dbReference type="PROSITE" id="PS50883"/>
    </source>
</evidence>
<dbReference type="PANTHER" id="PTHR44757:SF2">
    <property type="entry name" value="BIOFILM ARCHITECTURE MAINTENANCE PROTEIN MBAA"/>
    <property type="match status" value="1"/>
</dbReference>
<organism evidence="4 5">
    <name type="scientific">Pectinatus brassicae</name>
    <dbReference type="NCBI Taxonomy" id="862415"/>
    <lineage>
        <taxon>Bacteria</taxon>
        <taxon>Bacillati</taxon>
        <taxon>Bacillota</taxon>
        <taxon>Negativicutes</taxon>
        <taxon>Selenomonadales</taxon>
        <taxon>Selenomonadaceae</taxon>
        <taxon>Pectinatus</taxon>
    </lineage>
</organism>
<dbReference type="InterPro" id="IPR000014">
    <property type="entry name" value="PAS"/>
</dbReference>
<dbReference type="NCBIfam" id="TIGR00254">
    <property type="entry name" value="GGDEF"/>
    <property type="match status" value="1"/>
</dbReference>
<dbReference type="EMBL" id="JACHFH010000026">
    <property type="protein sequence ID" value="MBB5336855.1"/>
    <property type="molecule type" value="Genomic_DNA"/>
</dbReference>
<dbReference type="SMART" id="SM00267">
    <property type="entry name" value="GGDEF"/>
    <property type="match status" value="1"/>
</dbReference>
<dbReference type="PROSITE" id="PS50883">
    <property type="entry name" value="EAL"/>
    <property type="match status" value="1"/>
</dbReference>
<dbReference type="AlphaFoldDB" id="A0A840UWT6"/>
<dbReference type="Proteomes" id="UP000559117">
    <property type="component" value="Unassembled WGS sequence"/>
</dbReference>
<dbReference type="CDD" id="cd00130">
    <property type="entry name" value="PAS"/>
    <property type="match status" value="1"/>
</dbReference>
<dbReference type="InterPro" id="IPR000160">
    <property type="entry name" value="GGDEF_dom"/>
</dbReference>
<protein>
    <submittedName>
        <fullName evidence="4">Diguanylate cyclase (GGDEF)-like protein/PAS domain S-box-containing protein</fullName>
    </submittedName>
</protein>
<reference evidence="4 5" key="1">
    <citation type="submission" date="2020-08" db="EMBL/GenBank/DDBJ databases">
        <title>Genomic Encyclopedia of Type Strains, Phase IV (KMG-IV): sequencing the most valuable type-strain genomes for metagenomic binning, comparative biology and taxonomic classification.</title>
        <authorList>
            <person name="Goeker M."/>
        </authorList>
    </citation>
    <scope>NUCLEOTIDE SEQUENCE [LARGE SCALE GENOMIC DNA]</scope>
    <source>
        <strain evidence="4 5">DSM 24661</strain>
    </source>
</reference>
<dbReference type="InterPro" id="IPR013655">
    <property type="entry name" value="PAS_fold_3"/>
</dbReference>
<dbReference type="NCBIfam" id="TIGR00229">
    <property type="entry name" value="sensory_box"/>
    <property type="match status" value="1"/>
</dbReference>
<dbReference type="SUPFAM" id="SSF55785">
    <property type="entry name" value="PYP-like sensor domain (PAS domain)"/>
    <property type="match status" value="1"/>
</dbReference>
<name>A0A840UWT6_9FIRM</name>
<dbReference type="PANTHER" id="PTHR44757">
    <property type="entry name" value="DIGUANYLATE CYCLASE DGCP"/>
    <property type="match status" value="1"/>
</dbReference>
<dbReference type="InterPro" id="IPR043128">
    <property type="entry name" value="Rev_trsase/Diguanyl_cyclase"/>
</dbReference>
<dbReference type="Pfam" id="PF08447">
    <property type="entry name" value="PAS_3"/>
    <property type="match status" value="1"/>
</dbReference>
<dbReference type="InterPro" id="IPR001610">
    <property type="entry name" value="PAC"/>
</dbReference>
<dbReference type="SUPFAM" id="SSF55073">
    <property type="entry name" value="Nucleotide cyclase"/>
    <property type="match status" value="1"/>
</dbReference>
<dbReference type="PROSITE" id="PS50113">
    <property type="entry name" value="PAC"/>
    <property type="match status" value="1"/>
</dbReference>
<dbReference type="SMART" id="SM00086">
    <property type="entry name" value="PAC"/>
    <property type="match status" value="1"/>
</dbReference>
<evidence type="ECO:0000313" key="4">
    <source>
        <dbReference type="EMBL" id="MBB5336855.1"/>
    </source>
</evidence>
<evidence type="ECO:0000259" key="1">
    <source>
        <dbReference type="PROSITE" id="PS50113"/>
    </source>
</evidence>
<dbReference type="InterPro" id="IPR035919">
    <property type="entry name" value="EAL_sf"/>
</dbReference>
<sequence>MSKLFDDKEGFNFERELLIGLGESSARKSYYPELQQRIAELEKTQASLLESEMRYRIAIEVSSDAIWDWDIHKDIWSISTAWAKKLGLVPNTTVDFDQPLVVIERLSEKWNCRIHPEDFVRREKKLQEHMEGQNKEVYVIEYRWQVPSGRWIWLLARGKVIFDTKGLPLRMIGSYSDITTRKQQEERIHHMAYHDSLTDLPNAVKLQESLKEYLIGKRDVSGALFLLNVDNFKAVNDTWGYACGDALLVGIAERLVENLAEFGMVVRVGGDEFAFFLRKIEVQSIEKWAQKILGLFSKPIYACRNQIIVSTSVGIVCLASAVSGDTVLANASTALHHAKKQGKKTWKLFEEEMQLSIIKRLRLENELQQALVLDQLVAFYQPQVHILSGVITGFEALVRWEHPSKGLMPPFDFIPLAEETGLIIPLGELIMRAACRFGNSLKKKAKTKIRVAVNISARQLMQEDFLQRVKKIMREENYSPDALEFEITESILMESLEENIEKIKELRSMGIHISLDDFGTGYSSLRYLSSLPIDILKIDKSFIQEIDNTANGAAIIGTIIQLAHQTHIQVVAEGIENKIQLEAMQKLNCDYLQGYLISRPQPSTKILDFYESRQGKFSF</sequence>
<dbReference type="Gene3D" id="3.20.20.450">
    <property type="entry name" value="EAL domain"/>
    <property type="match status" value="1"/>
</dbReference>
<dbReference type="InterPro" id="IPR001633">
    <property type="entry name" value="EAL_dom"/>
</dbReference>
<dbReference type="FunFam" id="3.20.20.450:FF:000001">
    <property type="entry name" value="Cyclic di-GMP phosphodiesterase yahA"/>
    <property type="match status" value="1"/>
</dbReference>
<accession>A0A840UWT6</accession>
<dbReference type="Pfam" id="PF00563">
    <property type="entry name" value="EAL"/>
    <property type="match status" value="1"/>
</dbReference>
<feature type="domain" description="EAL" evidence="2">
    <location>
        <begin position="360"/>
        <end position="614"/>
    </location>
</feature>
<dbReference type="InterPro" id="IPR052155">
    <property type="entry name" value="Biofilm_reg_signaling"/>
</dbReference>
<dbReference type="SMART" id="SM00052">
    <property type="entry name" value="EAL"/>
    <property type="match status" value="1"/>
</dbReference>
<feature type="domain" description="PAC" evidence="1">
    <location>
        <begin position="133"/>
        <end position="190"/>
    </location>
</feature>
<evidence type="ECO:0000259" key="3">
    <source>
        <dbReference type="PROSITE" id="PS50887"/>
    </source>
</evidence>
<proteinExistence type="predicted"/>
<dbReference type="SUPFAM" id="SSF141868">
    <property type="entry name" value="EAL domain-like"/>
    <property type="match status" value="1"/>
</dbReference>
<dbReference type="InterPro" id="IPR000700">
    <property type="entry name" value="PAS-assoc_C"/>
</dbReference>
<dbReference type="Gene3D" id="3.30.70.270">
    <property type="match status" value="1"/>
</dbReference>
<dbReference type="CDD" id="cd01949">
    <property type="entry name" value="GGDEF"/>
    <property type="match status" value="1"/>
</dbReference>
<dbReference type="RefSeq" id="WP_183862172.1">
    <property type="nucleotide sequence ID" value="NZ_JACHFH010000026.1"/>
</dbReference>
<comment type="caution">
    <text evidence="4">The sequence shown here is derived from an EMBL/GenBank/DDBJ whole genome shotgun (WGS) entry which is preliminary data.</text>
</comment>
<dbReference type="InterPro" id="IPR035965">
    <property type="entry name" value="PAS-like_dom_sf"/>
</dbReference>
<dbReference type="Gene3D" id="3.30.450.20">
    <property type="entry name" value="PAS domain"/>
    <property type="match status" value="1"/>
</dbReference>
<dbReference type="Pfam" id="PF00990">
    <property type="entry name" value="GGDEF"/>
    <property type="match status" value="1"/>
</dbReference>